<keyword evidence="1" id="KW-0472">Membrane</keyword>
<evidence type="ECO:0000313" key="4">
    <source>
        <dbReference type="Proteomes" id="UP000622797"/>
    </source>
</evidence>
<evidence type="ECO:0000259" key="2">
    <source>
        <dbReference type="Pfam" id="PF24800"/>
    </source>
</evidence>
<evidence type="ECO:0000256" key="1">
    <source>
        <dbReference type="SAM" id="Phobius"/>
    </source>
</evidence>
<sequence length="251" mass="27324">MTTLSTAELSIYAILVLPAIYILIKHGKPGLLGWLYLLVFFSLRIIGGGLALANSSAATLVSSIGLSPLVLAAAGILHEARTHKFRHMNVKVEWIKVLHFHFLVMAGVAILAVGASGLQSNEPTSNDSRLVKVGCAILLVAWLILSGWTIYSARSSSSAQKSDHRSLHSMLLYTVLISMIFIGIRIIYNLVALTSNNRSLNPSTGSLTIRVFLSFLPELITVLLYLAAGLYTSKDRDVLRQGDEYEQALSM</sequence>
<feature type="transmembrane region" description="Helical" evidence="1">
    <location>
        <begin position="171"/>
        <end position="191"/>
    </location>
</feature>
<feature type="transmembrane region" description="Helical" evidence="1">
    <location>
        <begin position="6"/>
        <end position="24"/>
    </location>
</feature>
<dbReference type="Pfam" id="PF24800">
    <property type="entry name" value="DUF7702"/>
    <property type="match status" value="1"/>
</dbReference>
<dbReference type="PANTHER" id="PTHR42109:SF3">
    <property type="entry name" value="INTEGRAL MEMBRANE PROTEIN (AFU_ORTHOLOGUE AFUA_5G00100)"/>
    <property type="match status" value="1"/>
</dbReference>
<dbReference type="EMBL" id="JABEXW010000546">
    <property type="protein sequence ID" value="KAF4962382.1"/>
    <property type="molecule type" value="Genomic_DNA"/>
</dbReference>
<evidence type="ECO:0000313" key="3">
    <source>
        <dbReference type="EMBL" id="KAF4962382.1"/>
    </source>
</evidence>
<accession>A0A8H4TR30</accession>
<feature type="transmembrane region" description="Helical" evidence="1">
    <location>
        <begin position="211"/>
        <end position="231"/>
    </location>
</feature>
<dbReference type="PANTHER" id="PTHR42109">
    <property type="entry name" value="UNPLACED GENOMIC SCAFFOLD UM_SCAF_CONTIG_1.265, WHOLE GENOME SHOTGUN SEQUENCE"/>
    <property type="match status" value="1"/>
</dbReference>
<reference evidence="3" key="2">
    <citation type="submission" date="2020-05" db="EMBL/GenBank/DDBJ databases">
        <authorList>
            <person name="Kim H.-S."/>
            <person name="Proctor R.H."/>
            <person name="Brown D.W."/>
        </authorList>
    </citation>
    <scope>NUCLEOTIDE SEQUENCE</scope>
    <source>
        <strain evidence="3">NRRL 20472</strain>
    </source>
</reference>
<feature type="transmembrane region" description="Helical" evidence="1">
    <location>
        <begin position="98"/>
        <end position="118"/>
    </location>
</feature>
<name>A0A8H4TR30_9HYPO</name>
<feature type="transmembrane region" description="Helical" evidence="1">
    <location>
        <begin position="130"/>
        <end position="151"/>
    </location>
</feature>
<protein>
    <recommendedName>
        <fullName evidence="2">DUF7702 domain-containing protein</fullName>
    </recommendedName>
</protein>
<proteinExistence type="predicted"/>
<reference evidence="3" key="1">
    <citation type="journal article" date="2020" name="BMC Genomics">
        <title>Correction to: Identification and distribution of gene clusters required for synthesis of sphingolipid metabolism inhibitors in diverse species of the filamentous fungus Fusarium.</title>
        <authorList>
            <person name="Kim H.S."/>
            <person name="Lohmar J.M."/>
            <person name="Busman M."/>
            <person name="Brown D.W."/>
            <person name="Naumann T.A."/>
            <person name="Divon H.H."/>
            <person name="Lysoe E."/>
            <person name="Uhlig S."/>
            <person name="Proctor R.H."/>
        </authorList>
    </citation>
    <scope>NUCLEOTIDE SEQUENCE</scope>
    <source>
        <strain evidence="3">NRRL 20472</strain>
    </source>
</reference>
<feature type="transmembrane region" description="Helical" evidence="1">
    <location>
        <begin position="31"/>
        <end position="51"/>
    </location>
</feature>
<gene>
    <name evidence="3" type="ORF">FSARC_9548</name>
</gene>
<feature type="domain" description="DUF7702" evidence="2">
    <location>
        <begin position="4"/>
        <end position="233"/>
    </location>
</feature>
<keyword evidence="4" id="KW-1185">Reference proteome</keyword>
<keyword evidence="1" id="KW-1133">Transmembrane helix</keyword>
<dbReference type="InterPro" id="IPR056119">
    <property type="entry name" value="DUF7702"/>
</dbReference>
<comment type="caution">
    <text evidence="3">The sequence shown here is derived from an EMBL/GenBank/DDBJ whole genome shotgun (WGS) entry which is preliminary data.</text>
</comment>
<organism evidence="3 4">
    <name type="scientific">Fusarium sarcochroum</name>
    <dbReference type="NCBI Taxonomy" id="1208366"/>
    <lineage>
        <taxon>Eukaryota</taxon>
        <taxon>Fungi</taxon>
        <taxon>Dikarya</taxon>
        <taxon>Ascomycota</taxon>
        <taxon>Pezizomycotina</taxon>
        <taxon>Sordariomycetes</taxon>
        <taxon>Hypocreomycetidae</taxon>
        <taxon>Hypocreales</taxon>
        <taxon>Nectriaceae</taxon>
        <taxon>Fusarium</taxon>
        <taxon>Fusarium lateritium species complex</taxon>
    </lineage>
</organism>
<dbReference type="Proteomes" id="UP000622797">
    <property type="component" value="Unassembled WGS sequence"/>
</dbReference>
<dbReference type="AlphaFoldDB" id="A0A8H4TR30"/>
<dbReference type="OrthoDB" id="2560628at2759"/>
<keyword evidence="1" id="KW-0812">Transmembrane</keyword>
<feature type="transmembrane region" description="Helical" evidence="1">
    <location>
        <begin position="57"/>
        <end position="77"/>
    </location>
</feature>